<proteinExistence type="predicted"/>
<dbReference type="EMBL" id="CVQH01002669">
    <property type="protein sequence ID" value="CRK11214.1"/>
    <property type="molecule type" value="Genomic_DNA"/>
</dbReference>
<sequence>MAFTSFSVAMALAAAVAAVPTPTHPSDPSPVIEPTGVTHTVVAGLGGLRFEPDNVVAEKGDVVEWHFLPRNHAVAQSSFGEPCQPLADGTSIYSGFNFAVEEGQSDNVFQIVVEQTETPIWYYCPQQNGDHCKNGMTGVINQNFDNQDFSLRAHRELAAKVDESVIPAVEGGGIVIPNPNPLSGFKLMH</sequence>
<evidence type="ECO:0000313" key="3">
    <source>
        <dbReference type="EMBL" id="CRK14279.1"/>
    </source>
</evidence>
<evidence type="ECO:0000313" key="5">
    <source>
        <dbReference type="Proteomes" id="UP000045706"/>
    </source>
</evidence>
<dbReference type="AlphaFoldDB" id="A0A0G4KWY9"/>
<gene>
    <name evidence="2" type="ORF">BN1708_010088</name>
    <name evidence="3" type="ORF">BN1723_010304</name>
</gene>
<reference evidence="4 5" key="1">
    <citation type="submission" date="2015-05" db="EMBL/GenBank/DDBJ databases">
        <authorList>
            <person name="Fogelqvist Johan"/>
        </authorList>
    </citation>
    <scope>NUCLEOTIDE SEQUENCE [LARGE SCALE GENOMIC DNA]</scope>
    <source>
        <strain evidence="2">VL1</strain>
        <strain evidence="3">VL2</strain>
    </source>
</reference>
<dbReference type="Gene3D" id="2.60.40.420">
    <property type="entry name" value="Cupredoxins - blue copper proteins"/>
    <property type="match status" value="1"/>
</dbReference>
<evidence type="ECO:0000313" key="4">
    <source>
        <dbReference type="Proteomes" id="UP000044602"/>
    </source>
</evidence>
<keyword evidence="1" id="KW-0732">Signal</keyword>
<dbReference type="PANTHER" id="PTHR34883:SF15">
    <property type="entry name" value="EXTRACELLULAR SERINE-RICH PROTEIN"/>
    <property type="match status" value="1"/>
</dbReference>
<dbReference type="InterPro" id="IPR052953">
    <property type="entry name" value="Ser-rich/MCO-related"/>
</dbReference>
<dbReference type="CDD" id="cd00920">
    <property type="entry name" value="Cupredoxin"/>
    <property type="match status" value="1"/>
</dbReference>
<name>A0A0G4KWY9_VERLO</name>
<feature type="chain" id="PRO_5010419913" description="Extracellular serine-rich protein" evidence="1">
    <location>
        <begin position="19"/>
        <end position="189"/>
    </location>
</feature>
<dbReference type="Proteomes" id="UP000045706">
    <property type="component" value="Unassembled WGS sequence"/>
</dbReference>
<protein>
    <recommendedName>
        <fullName evidence="6">Extracellular serine-rich protein</fullName>
    </recommendedName>
</protein>
<dbReference type="EMBL" id="CVQI01004891">
    <property type="protein sequence ID" value="CRK14279.1"/>
    <property type="molecule type" value="Genomic_DNA"/>
</dbReference>
<dbReference type="PANTHER" id="PTHR34883">
    <property type="entry name" value="SERINE-RICH PROTEIN, PUTATIVE-RELATED-RELATED"/>
    <property type="match status" value="1"/>
</dbReference>
<organism evidence="3 5">
    <name type="scientific">Verticillium longisporum</name>
    <name type="common">Verticillium dahliae var. longisporum</name>
    <dbReference type="NCBI Taxonomy" id="100787"/>
    <lineage>
        <taxon>Eukaryota</taxon>
        <taxon>Fungi</taxon>
        <taxon>Dikarya</taxon>
        <taxon>Ascomycota</taxon>
        <taxon>Pezizomycotina</taxon>
        <taxon>Sordariomycetes</taxon>
        <taxon>Hypocreomycetidae</taxon>
        <taxon>Glomerellales</taxon>
        <taxon>Plectosphaerellaceae</taxon>
        <taxon>Verticillium</taxon>
    </lineage>
</organism>
<keyword evidence="4" id="KW-1185">Reference proteome</keyword>
<feature type="non-terminal residue" evidence="3">
    <location>
        <position position="189"/>
    </location>
</feature>
<evidence type="ECO:0000256" key="1">
    <source>
        <dbReference type="SAM" id="SignalP"/>
    </source>
</evidence>
<feature type="signal peptide" evidence="1">
    <location>
        <begin position="1"/>
        <end position="18"/>
    </location>
</feature>
<dbReference type="SUPFAM" id="SSF49503">
    <property type="entry name" value="Cupredoxins"/>
    <property type="match status" value="1"/>
</dbReference>
<dbReference type="InterPro" id="IPR008972">
    <property type="entry name" value="Cupredoxin"/>
</dbReference>
<evidence type="ECO:0000313" key="2">
    <source>
        <dbReference type="EMBL" id="CRK11214.1"/>
    </source>
</evidence>
<evidence type="ECO:0008006" key="6">
    <source>
        <dbReference type="Google" id="ProtNLM"/>
    </source>
</evidence>
<dbReference type="Proteomes" id="UP000044602">
    <property type="component" value="Unassembled WGS sequence"/>
</dbReference>
<dbReference type="STRING" id="100787.A0A0G4KWY9"/>
<accession>A0A0G4KWY9</accession>